<evidence type="ECO:0000313" key="3">
    <source>
        <dbReference type="Proteomes" id="UP000288168"/>
    </source>
</evidence>
<keyword evidence="3" id="KW-1185">Reference proteome</keyword>
<dbReference type="AlphaFoldDB" id="A0A428NY51"/>
<sequence length="69" mass="7318">MTTWLTANCVPVPAGTWTAGAPAKTEEAAPEPGIQAPSSRTQGRWNGREPTSEQAKVMVLWTLPNLAGE</sequence>
<gene>
    <name evidence="2" type="ORF">CEP54_014205</name>
</gene>
<evidence type="ECO:0000313" key="2">
    <source>
        <dbReference type="EMBL" id="RSL45620.1"/>
    </source>
</evidence>
<comment type="caution">
    <text evidence="2">The sequence shown here is derived from an EMBL/GenBank/DDBJ whole genome shotgun (WGS) entry which is preliminary data.</text>
</comment>
<evidence type="ECO:0000256" key="1">
    <source>
        <dbReference type="SAM" id="MobiDB-lite"/>
    </source>
</evidence>
<protein>
    <submittedName>
        <fullName evidence="2">Uncharacterized protein</fullName>
    </submittedName>
</protein>
<reference evidence="2 3" key="1">
    <citation type="submission" date="2017-06" db="EMBL/GenBank/DDBJ databases">
        <title>Comparative genomic analysis of Ambrosia Fusariam Clade fungi.</title>
        <authorList>
            <person name="Stajich J.E."/>
            <person name="Carrillo J."/>
            <person name="Kijimoto T."/>
            <person name="Eskalen A."/>
            <person name="O'Donnell K."/>
            <person name="Kasson M."/>
        </authorList>
    </citation>
    <scope>NUCLEOTIDE SEQUENCE [LARGE SCALE GENOMIC DNA]</scope>
    <source>
        <strain evidence="2 3">NRRL62584</strain>
    </source>
</reference>
<dbReference type="Proteomes" id="UP000288168">
    <property type="component" value="Unassembled WGS sequence"/>
</dbReference>
<accession>A0A428NY51</accession>
<feature type="region of interest" description="Disordered" evidence="1">
    <location>
        <begin position="18"/>
        <end position="53"/>
    </location>
</feature>
<name>A0A428NY51_9HYPO</name>
<proteinExistence type="predicted"/>
<organism evidence="2 3">
    <name type="scientific">Fusarium duplospermum</name>
    <dbReference type="NCBI Taxonomy" id="1325734"/>
    <lineage>
        <taxon>Eukaryota</taxon>
        <taxon>Fungi</taxon>
        <taxon>Dikarya</taxon>
        <taxon>Ascomycota</taxon>
        <taxon>Pezizomycotina</taxon>
        <taxon>Sordariomycetes</taxon>
        <taxon>Hypocreomycetidae</taxon>
        <taxon>Hypocreales</taxon>
        <taxon>Nectriaceae</taxon>
        <taxon>Fusarium</taxon>
        <taxon>Fusarium solani species complex</taxon>
    </lineage>
</organism>
<dbReference type="EMBL" id="NKCI01000258">
    <property type="protein sequence ID" value="RSL45620.1"/>
    <property type="molecule type" value="Genomic_DNA"/>
</dbReference>